<gene>
    <name evidence="1" type="ORF">ETSY1_43775</name>
</gene>
<evidence type="ECO:0000313" key="1">
    <source>
        <dbReference type="EMBL" id="ETW92405.1"/>
    </source>
</evidence>
<reference evidence="1 2" key="1">
    <citation type="journal article" date="2014" name="Nature">
        <title>An environmental bacterial taxon with a large and distinct metabolic repertoire.</title>
        <authorList>
            <person name="Wilson M.C."/>
            <person name="Mori T."/>
            <person name="Ruckert C."/>
            <person name="Uria A.R."/>
            <person name="Helf M.J."/>
            <person name="Takada K."/>
            <person name="Gernert C."/>
            <person name="Steffens U.A."/>
            <person name="Heycke N."/>
            <person name="Schmitt S."/>
            <person name="Rinke C."/>
            <person name="Helfrich E.J."/>
            <person name="Brachmann A.O."/>
            <person name="Gurgui C."/>
            <person name="Wakimoto T."/>
            <person name="Kracht M."/>
            <person name="Crusemann M."/>
            <person name="Hentschel U."/>
            <person name="Abe I."/>
            <person name="Matsunaga S."/>
            <person name="Kalinowski J."/>
            <person name="Takeyama H."/>
            <person name="Piel J."/>
        </authorList>
    </citation>
    <scope>NUCLEOTIDE SEQUENCE [LARGE SCALE GENOMIC DNA]</scope>
    <source>
        <strain evidence="2">TSY1</strain>
    </source>
</reference>
<evidence type="ECO:0000313" key="2">
    <source>
        <dbReference type="Proteomes" id="UP000019141"/>
    </source>
</evidence>
<evidence type="ECO:0008006" key="3">
    <source>
        <dbReference type="Google" id="ProtNLM"/>
    </source>
</evidence>
<keyword evidence="2" id="KW-1185">Reference proteome</keyword>
<name>W4L411_ENTF1</name>
<protein>
    <recommendedName>
        <fullName evidence="3">Pentapeptide repeat-containing protein</fullName>
    </recommendedName>
</protein>
<organism evidence="1 2">
    <name type="scientific">Entotheonella factor</name>
    <dbReference type="NCBI Taxonomy" id="1429438"/>
    <lineage>
        <taxon>Bacteria</taxon>
        <taxon>Pseudomonadati</taxon>
        <taxon>Nitrospinota/Tectimicrobiota group</taxon>
        <taxon>Candidatus Tectimicrobiota</taxon>
        <taxon>Candidatus Entotheonellia</taxon>
        <taxon>Candidatus Entotheonellales</taxon>
        <taxon>Candidatus Entotheonellaceae</taxon>
        <taxon>Candidatus Entotheonella</taxon>
    </lineage>
</organism>
<dbReference type="HOGENOM" id="CLU_1575627_0_0_7"/>
<proteinExistence type="predicted"/>
<sequence>MVAAPQMMDTWTNAERWCWNEICAGRIADFNKRYDINSELDPKSSADWENQEEQRLLSADFLVTILTQDSMRCAMSFQGVRIIGAWFKEPIELNHARLERQLWLEKCRLEAALQLIDLGIDSWFSLESSHLIGDVNLGGAMLKSHVSLSSAAFEAEVNLTAAKIGGLLT</sequence>
<dbReference type="EMBL" id="AZHW01001497">
    <property type="protein sequence ID" value="ETW92405.1"/>
    <property type="molecule type" value="Genomic_DNA"/>
</dbReference>
<accession>W4L411</accession>
<comment type="caution">
    <text evidence="1">The sequence shown here is derived from an EMBL/GenBank/DDBJ whole genome shotgun (WGS) entry which is preliminary data.</text>
</comment>
<dbReference type="AlphaFoldDB" id="W4L411"/>
<dbReference type="Proteomes" id="UP000019141">
    <property type="component" value="Unassembled WGS sequence"/>
</dbReference>